<dbReference type="SMART" id="SM00487">
    <property type="entry name" value="DEXDc"/>
    <property type="match status" value="1"/>
</dbReference>
<dbReference type="InterPro" id="IPR014001">
    <property type="entry name" value="Helicase_ATP-bd"/>
</dbReference>
<dbReference type="GO" id="GO:0005737">
    <property type="term" value="C:cytoplasm"/>
    <property type="evidence" value="ECO:0007669"/>
    <property type="project" value="TreeGrafter"/>
</dbReference>
<dbReference type="EMBL" id="CAVLEF010000009">
    <property type="protein sequence ID" value="CAK1547633.1"/>
    <property type="molecule type" value="Genomic_DNA"/>
</dbReference>
<keyword evidence="1" id="KW-0547">Nucleotide-binding</keyword>
<evidence type="ECO:0000259" key="5">
    <source>
        <dbReference type="PROSITE" id="PS51192"/>
    </source>
</evidence>
<dbReference type="InterPro" id="IPR001650">
    <property type="entry name" value="Helicase_C-like"/>
</dbReference>
<dbReference type="PANTHER" id="PTHR18934:SF257">
    <property type="entry name" value="ATP-DEPENDENT RNA HELICASE DHX30"/>
    <property type="match status" value="1"/>
</dbReference>
<dbReference type="PROSITE" id="PS51194">
    <property type="entry name" value="HELICASE_CTER"/>
    <property type="match status" value="1"/>
</dbReference>
<dbReference type="Pfam" id="PF00270">
    <property type="entry name" value="DEAD"/>
    <property type="match status" value="1"/>
</dbReference>
<dbReference type="Proteomes" id="UP001497472">
    <property type="component" value="Unassembled WGS sequence"/>
</dbReference>
<feature type="domain" description="Helicase C-terminal" evidence="6">
    <location>
        <begin position="528"/>
        <end position="696"/>
    </location>
</feature>
<gene>
    <name evidence="7" type="ORF">LNINA_LOCUS7093</name>
</gene>
<dbReference type="GO" id="GO:0003724">
    <property type="term" value="F:RNA helicase activity"/>
    <property type="evidence" value="ECO:0007669"/>
    <property type="project" value="TreeGrafter"/>
</dbReference>
<feature type="domain" description="Helicase ATP-binding" evidence="5">
    <location>
        <begin position="319"/>
        <end position="483"/>
    </location>
</feature>
<protein>
    <recommendedName>
        <fullName evidence="9">ATP-dependent RNA helicase DHX30</fullName>
    </recommendedName>
</protein>
<sequence length="1069" mass="120906">MFPKSLLSLRLHQCRNLLGYRSNYFFGSLGPKERYSSLVHQNVLGKLYKSERLQTFSFLLYQKRFRHIDDKLSQDQKEKEYDNIRQIFKQPRVTLNELANKTPDKIFSIDYRQSNLAPKVSKKKLPQNDWICIYSFIWPEKMKFEGTAISKRQAAEKAAIQALHWLYINRRIDKKGNPVYNKEVIEDLKCDLNNPINVEISDASIERINSIWKDYESDIKTIYDATFKEAKQRSYNFPVCIEKDSSIDENDGAVGDIANQSEFSDTDFRTQVHPVFGRILEASSSATLSRREQNLLRIFKNYDETLTPLPIDQYAEQITSTLANSRVAVIVGAAGCGKSTRVPAAILRSCGVNTTAIVSEPRRVAAIGLAQRVADELGENVGETVGYQVRLQSHPPRPPAGAILYCTSGILLRRLQLNPGLEGCSHVIIDEAHERDVNTDITLLLLRRALDLNPKLKIVVMSATLDTEVFTRYFGNCPLIEVPGRTFPVEDSYLDELEKRFKLKFQNTRENCTKEDGKPQINCQEVVDLIQAVDKTNIEGAILVFLPGWADIKKCKDLLDKIFKDNLHLILPVHSRLSTSDQTKMFGKPPPGIRKIVLSTNIAETSVTIPDVVHVIDTGAHKENSVKQGTGTASLETVWVSQAAAKQRAGRAGRVQPGFCYKMYTKEKEVEFAPHSSPEILRIPLDQTVLDCKTYAPEEKVEDFLSQLPQPPSKDSVRFAVNDLIDLGALSHTEQLTRLGKLVSYLNMSPRLARAVIHSAVIGNVVAVGNMAAHCSDNVEVFANAADRKAEIRGIKRKFSTTSDHAALHSIQDVYEEKLEEVGWKEVDGWCNIYGLRKDRLSFVKSLSNLHLGQLLKCGIIEKNPDVQELNWSSNIDEFTSAILLSGSNKLLLTKKQVKTKGKLKTAVDLYTSSRERAHIGGESVNYGITKRKHNAYLLTYFGGYHSAERRALVVQKTSLISPHTVLLFSMGDVIKRDKNEGITDLFLPRHKLTLQVPTAQAEYILKAREMLWNTLQYYIERNVNSISFDEFERTAKFKNRLVKAVGRILVEANTDYVEKYINKDTDFR</sequence>
<dbReference type="PROSITE" id="PS51192">
    <property type="entry name" value="HELICASE_ATP_BIND_1"/>
    <property type="match status" value="1"/>
</dbReference>
<proteinExistence type="predicted"/>
<comment type="caution">
    <text evidence="7">The sequence shown here is derived from an EMBL/GenBank/DDBJ whole genome shotgun (WGS) entry which is preliminary data.</text>
</comment>
<dbReference type="SMART" id="SM00490">
    <property type="entry name" value="HELICc"/>
    <property type="match status" value="1"/>
</dbReference>
<dbReference type="PROSITE" id="PS00690">
    <property type="entry name" value="DEAH_ATP_HELICASE"/>
    <property type="match status" value="1"/>
</dbReference>
<dbReference type="GO" id="GO:0003678">
    <property type="term" value="F:DNA helicase activity"/>
    <property type="evidence" value="ECO:0007669"/>
    <property type="project" value="TreeGrafter"/>
</dbReference>
<dbReference type="InterPro" id="IPR027417">
    <property type="entry name" value="P-loop_NTPase"/>
</dbReference>
<evidence type="ECO:0000256" key="3">
    <source>
        <dbReference type="ARBA" id="ARBA00022806"/>
    </source>
</evidence>
<evidence type="ECO:0008006" key="9">
    <source>
        <dbReference type="Google" id="ProtNLM"/>
    </source>
</evidence>
<dbReference type="PANTHER" id="PTHR18934">
    <property type="entry name" value="ATP-DEPENDENT RNA HELICASE"/>
    <property type="match status" value="1"/>
</dbReference>
<dbReference type="CDD" id="cd17917">
    <property type="entry name" value="DEXHc_RHA-like"/>
    <property type="match status" value="1"/>
</dbReference>
<dbReference type="Gene3D" id="3.30.160.20">
    <property type="match status" value="1"/>
</dbReference>
<dbReference type="GO" id="GO:0005524">
    <property type="term" value="F:ATP binding"/>
    <property type="evidence" value="ECO:0007669"/>
    <property type="project" value="UniProtKB-KW"/>
</dbReference>
<evidence type="ECO:0000259" key="6">
    <source>
        <dbReference type="PROSITE" id="PS51194"/>
    </source>
</evidence>
<dbReference type="GO" id="GO:0016787">
    <property type="term" value="F:hydrolase activity"/>
    <property type="evidence" value="ECO:0007669"/>
    <property type="project" value="UniProtKB-KW"/>
</dbReference>
<dbReference type="AlphaFoldDB" id="A0AAV1JER9"/>
<dbReference type="Gene3D" id="1.20.120.1080">
    <property type="match status" value="1"/>
</dbReference>
<organism evidence="7 8">
    <name type="scientific">Leptosia nina</name>
    <dbReference type="NCBI Taxonomy" id="320188"/>
    <lineage>
        <taxon>Eukaryota</taxon>
        <taxon>Metazoa</taxon>
        <taxon>Ecdysozoa</taxon>
        <taxon>Arthropoda</taxon>
        <taxon>Hexapoda</taxon>
        <taxon>Insecta</taxon>
        <taxon>Pterygota</taxon>
        <taxon>Neoptera</taxon>
        <taxon>Endopterygota</taxon>
        <taxon>Lepidoptera</taxon>
        <taxon>Glossata</taxon>
        <taxon>Ditrysia</taxon>
        <taxon>Papilionoidea</taxon>
        <taxon>Pieridae</taxon>
        <taxon>Pierinae</taxon>
        <taxon>Leptosia</taxon>
    </lineage>
</organism>
<keyword evidence="2" id="KW-0378">Hydrolase</keyword>
<dbReference type="InterPro" id="IPR007502">
    <property type="entry name" value="Helicase-assoc_dom"/>
</dbReference>
<evidence type="ECO:0000256" key="2">
    <source>
        <dbReference type="ARBA" id="ARBA00022801"/>
    </source>
</evidence>
<dbReference type="InterPro" id="IPR011545">
    <property type="entry name" value="DEAD/DEAH_box_helicase_dom"/>
</dbReference>
<dbReference type="GO" id="GO:0002151">
    <property type="term" value="F:G-quadruplex RNA binding"/>
    <property type="evidence" value="ECO:0007669"/>
    <property type="project" value="TreeGrafter"/>
</dbReference>
<evidence type="ECO:0000313" key="8">
    <source>
        <dbReference type="Proteomes" id="UP001497472"/>
    </source>
</evidence>
<keyword evidence="8" id="KW-1185">Reference proteome</keyword>
<evidence type="ECO:0000256" key="1">
    <source>
        <dbReference type="ARBA" id="ARBA00022741"/>
    </source>
</evidence>
<dbReference type="CDD" id="cd18791">
    <property type="entry name" value="SF2_C_RHA"/>
    <property type="match status" value="1"/>
</dbReference>
<keyword evidence="3" id="KW-0347">Helicase</keyword>
<name>A0AAV1JER9_9NEOP</name>
<evidence type="ECO:0000313" key="7">
    <source>
        <dbReference type="EMBL" id="CAK1547633.1"/>
    </source>
</evidence>
<accession>A0AAV1JER9</accession>
<dbReference type="Gene3D" id="3.40.50.300">
    <property type="entry name" value="P-loop containing nucleotide triphosphate hydrolases"/>
    <property type="match status" value="2"/>
</dbReference>
<dbReference type="GO" id="GO:0005634">
    <property type="term" value="C:nucleus"/>
    <property type="evidence" value="ECO:0007669"/>
    <property type="project" value="TreeGrafter"/>
</dbReference>
<dbReference type="SMART" id="SM00847">
    <property type="entry name" value="HA2"/>
    <property type="match status" value="1"/>
</dbReference>
<evidence type="ECO:0000256" key="4">
    <source>
        <dbReference type="ARBA" id="ARBA00022840"/>
    </source>
</evidence>
<keyword evidence="4" id="KW-0067">ATP-binding</keyword>
<dbReference type="InterPro" id="IPR002464">
    <property type="entry name" value="DNA/RNA_helicase_DEAH_CS"/>
</dbReference>
<dbReference type="SUPFAM" id="SSF52540">
    <property type="entry name" value="P-loop containing nucleoside triphosphate hydrolases"/>
    <property type="match status" value="1"/>
</dbReference>
<reference evidence="7 8" key="1">
    <citation type="submission" date="2023-11" db="EMBL/GenBank/DDBJ databases">
        <authorList>
            <person name="Okamura Y."/>
        </authorList>
    </citation>
    <scope>NUCLEOTIDE SEQUENCE [LARGE SCALE GENOMIC DNA]</scope>
</reference>
<dbReference type="Pfam" id="PF00271">
    <property type="entry name" value="Helicase_C"/>
    <property type="match status" value="1"/>
</dbReference>